<dbReference type="EMBL" id="FNKK01000002">
    <property type="protein sequence ID" value="SDQ84448.1"/>
    <property type="molecule type" value="Genomic_DNA"/>
</dbReference>
<reference evidence="2 3" key="1">
    <citation type="submission" date="2016-10" db="EMBL/GenBank/DDBJ databases">
        <authorList>
            <person name="de Groot N.N."/>
        </authorList>
    </citation>
    <scope>NUCLEOTIDE SEQUENCE [LARGE SCALE GENOMIC DNA]</scope>
    <source>
        <strain evidence="2 3">DSM 43794</strain>
    </source>
</reference>
<organism evidence="2 3">
    <name type="scientific">Thermostaphylospora chromogena</name>
    <dbReference type="NCBI Taxonomy" id="35622"/>
    <lineage>
        <taxon>Bacteria</taxon>
        <taxon>Bacillati</taxon>
        <taxon>Actinomycetota</taxon>
        <taxon>Actinomycetes</taxon>
        <taxon>Streptosporangiales</taxon>
        <taxon>Thermomonosporaceae</taxon>
        <taxon>Thermostaphylospora</taxon>
    </lineage>
</organism>
<dbReference type="AlphaFoldDB" id="A0A1H1E7E9"/>
<dbReference type="STRING" id="35622.SAMN04489764_2341"/>
<sequence length="422" mass="44460">MNLDAFLELLTQRGQRALAEAEELASRTTSVTAVSTLRRTYSAELASAALTQASLRARAVAKFGEDAARMYFTPDGLEQATRPEVAARRARRMAAAAPGGRIADLCCGIGGDLVALAAAGCTVEAFEHDPLTAAVARANADALGLSDAVTVHTASAADADPRRYDAIFIDPARRSSARRVFDPMAYSPPWPEALKMADVAPAACLKVAPGLPYELVPDGAEAEWVSWRGEVKEAAIWLGGLSGFGGRGAPCAEEPGAAAGHGGTAEGRFLRRATLLPSGVSMTADPALAPAATGPVGRYLYEPDGAAVRAHLVAEIVAEVRGRLLDPHIAYITGDEHVPTPWATGYAILEEIPFSGKRVRQALRERNVGAVTIKKRGFAVDVERFRRDLRLSGDASLTVVLTRIGDRPVALLCEPVPALAPV</sequence>
<dbReference type="PANTHER" id="PTHR14741:SF32">
    <property type="entry name" value="TRIMETHYLGUANOSINE SYNTHASE"/>
    <property type="match status" value="1"/>
</dbReference>
<dbReference type="SUPFAM" id="SSF53335">
    <property type="entry name" value="S-adenosyl-L-methionine-dependent methyltransferases"/>
    <property type="match status" value="1"/>
</dbReference>
<accession>A0A1H1E7E9</accession>
<feature type="domain" description="THUMP-like" evidence="1">
    <location>
        <begin position="344"/>
        <end position="415"/>
    </location>
</feature>
<keyword evidence="2" id="KW-0489">Methyltransferase</keyword>
<proteinExistence type="predicted"/>
<dbReference type="PANTHER" id="PTHR14741">
    <property type="entry name" value="S-ADENOSYLMETHIONINE-DEPENDENT METHYLTRANSFERASE RELATED"/>
    <property type="match status" value="1"/>
</dbReference>
<keyword evidence="2" id="KW-0808">Transferase</keyword>
<evidence type="ECO:0000259" key="1">
    <source>
        <dbReference type="Pfam" id="PF18096"/>
    </source>
</evidence>
<dbReference type="Proteomes" id="UP000217103">
    <property type="component" value="Unassembled WGS sequence"/>
</dbReference>
<dbReference type="GO" id="GO:0036261">
    <property type="term" value="P:7-methylguanosine cap hypermethylation"/>
    <property type="evidence" value="ECO:0007669"/>
    <property type="project" value="InterPro"/>
</dbReference>
<dbReference type="Pfam" id="PF09445">
    <property type="entry name" value="Methyltransf_15"/>
    <property type="match status" value="1"/>
</dbReference>
<dbReference type="Pfam" id="PF18096">
    <property type="entry name" value="Thump_like"/>
    <property type="match status" value="1"/>
</dbReference>
<name>A0A1H1E7E9_9ACTN</name>
<dbReference type="InterPro" id="IPR019012">
    <property type="entry name" value="RNA_cap_Gua-N2-MeTrfase"/>
</dbReference>
<protein>
    <submittedName>
        <fullName evidence="2">Methyltransferase domain-containing protein</fullName>
    </submittedName>
</protein>
<evidence type="ECO:0000313" key="3">
    <source>
        <dbReference type="Proteomes" id="UP000217103"/>
    </source>
</evidence>
<dbReference type="InterPro" id="IPR041497">
    <property type="entry name" value="Thump-like"/>
</dbReference>
<dbReference type="OrthoDB" id="9810570at2"/>
<dbReference type="GO" id="GO:0008168">
    <property type="term" value="F:methyltransferase activity"/>
    <property type="evidence" value="ECO:0007669"/>
    <property type="project" value="UniProtKB-KW"/>
</dbReference>
<evidence type="ECO:0000313" key="2">
    <source>
        <dbReference type="EMBL" id="SDQ84448.1"/>
    </source>
</evidence>
<dbReference type="InterPro" id="IPR029063">
    <property type="entry name" value="SAM-dependent_MTases_sf"/>
</dbReference>
<dbReference type="RefSeq" id="WP_093263743.1">
    <property type="nucleotide sequence ID" value="NZ_FNKK01000002.1"/>
</dbReference>
<keyword evidence="3" id="KW-1185">Reference proteome</keyword>
<gene>
    <name evidence="2" type="ORF">SAMN04489764_2341</name>
</gene>
<dbReference type="Gene3D" id="3.40.50.150">
    <property type="entry name" value="Vaccinia Virus protein VP39"/>
    <property type="match status" value="1"/>
</dbReference>